<protein>
    <submittedName>
        <fullName evidence="1">Uncharacterized protein</fullName>
    </submittedName>
</protein>
<gene>
    <name evidence="1" type="ORF">FWK35_00007490</name>
</gene>
<evidence type="ECO:0000313" key="2">
    <source>
        <dbReference type="Proteomes" id="UP000478052"/>
    </source>
</evidence>
<organism evidence="1 2">
    <name type="scientific">Aphis craccivora</name>
    <name type="common">Cowpea aphid</name>
    <dbReference type="NCBI Taxonomy" id="307492"/>
    <lineage>
        <taxon>Eukaryota</taxon>
        <taxon>Metazoa</taxon>
        <taxon>Ecdysozoa</taxon>
        <taxon>Arthropoda</taxon>
        <taxon>Hexapoda</taxon>
        <taxon>Insecta</taxon>
        <taxon>Pterygota</taxon>
        <taxon>Neoptera</taxon>
        <taxon>Paraneoptera</taxon>
        <taxon>Hemiptera</taxon>
        <taxon>Sternorrhyncha</taxon>
        <taxon>Aphidomorpha</taxon>
        <taxon>Aphidoidea</taxon>
        <taxon>Aphididae</taxon>
        <taxon>Aphidini</taxon>
        <taxon>Aphis</taxon>
        <taxon>Aphis</taxon>
    </lineage>
</organism>
<name>A0A6G0YXJ7_APHCR</name>
<sequence length="122" mass="13596">MVDLVINPGKLQQKRKNGNEPIENRTYATYARVSNGKGRTPCACEVCCVQLTVKHIITEYLKYKQDRQTIELDTIFNVALGPKTEENAKMLQFLKSTGDVYRGASKVIGCGLKPIINFISSA</sequence>
<evidence type="ECO:0000313" key="1">
    <source>
        <dbReference type="EMBL" id="KAF0762822.1"/>
    </source>
</evidence>
<accession>A0A6G0YXJ7</accession>
<dbReference type="Proteomes" id="UP000478052">
    <property type="component" value="Unassembled WGS sequence"/>
</dbReference>
<keyword evidence="2" id="KW-1185">Reference proteome</keyword>
<dbReference type="EMBL" id="VUJU01002036">
    <property type="protein sequence ID" value="KAF0762822.1"/>
    <property type="molecule type" value="Genomic_DNA"/>
</dbReference>
<reference evidence="1 2" key="1">
    <citation type="submission" date="2019-08" db="EMBL/GenBank/DDBJ databases">
        <title>Whole genome of Aphis craccivora.</title>
        <authorList>
            <person name="Voronova N.V."/>
            <person name="Shulinski R.S."/>
            <person name="Bandarenka Y.V."/>
            <person name="Zhorov D.G."/>
            <person name="Warner D."/>
        </authorList>
    </citation>
    <scope>NUCLEOTIDE SEQUENCE [LARGE SCALE GENOMIC DNA]</scope>
    <source>
        <strain evidence="1">180601</strain>
        <tissue evidence="1">Whole Body</tissue>
    </source>
</reference>
<dbReference type="AlphaFoldDB" id="A0A6G0YXJ7"/>
<comment type="caution">
    <text evidence="1">The sequence shown here is derived from an EMBL/GenBank/DDBJ whole genome shotgun (WGS) entry which is preliminary data.</text>
</comment>
<proteinExistence type="predicted"/>